<reference evidence="1 2" key="1">
    <citation type="journal article" date="2020" name="mSystems">
        <title>Defining Genomic and Predicted Metabolic Features of the Acetobacterium Genus.</title>
        <authorList>
            <person name="Ross D.E."/>
            <person name="Marshall C.W."/>
            <person name="Gulliver D."/>
            <person name="May H.D."/>
            <person name="Norman R.S."/>
        </authorList>
    </citation>
    <scope>NUCLEOTIDE SEQUENCE [LARGE SCALE GENOMIC DNA]</scope>
    <source>
        <strain evidence="1 2">DSM 4132</strain>
    </source>
</reference>
<keyword evidence="2" id="KW-1185">Reference proteome</keyword>
<accession>A0ABR6YVL1</accession>
<sequence length="103" mass="11207">MEVIVVIAILGALAALAIPRFTGVLENSQEKTDQANIRIVESAVELYQAEKGELPAGIDTFNELVTELNRVKYLKNSELKPASKGKIFVYTPSTEKITLEAGS</sequence>
<evidence type="ECO:0000313" key="2">
    <source>
        <dbReference type="Proteomes" id="UP000622405"/>
    </source>
</evidence>
<organism evidence="1 2">
    <name type="scientific">Acetobacterium malicum</name>
    <dbReference type="NCBI Taxonomy" id="52692"/>
    <lineage>
        <taxon>Bacteria</taxon>
        <taxon>Bacillati</taxon>
        <taxon>Bacillota</taxon>
        <taxon>Clostridia</taxon>
        <taxon>Eubacteriales</taxon>
        <taxon>Eubacteriaceae</taxon>
        <taxon>Acetobacterium</taxon>
    </lineage>
</organism>
<name>A0ABR6YVL1_9FIRM</name>
<proteinExistence type="predicted"/>
<dbReference type="EMBL" id="WJBE01000004">
    <property type="protein sequence ID" value="MBC3899235.1"/>
    <property type="molecule type" value="Genomic_DNA"/>
</dbReference>
<evidence type="ECO:0000313" key="1">
    <source>
        <dbReference type="EMBL" id="MBC3899235.1"/>
    </source>
</evidence>
<dbReference type="SUPFAM" id="SSF54523">
    <property type="entry name" value="Pili subunits"/>
    <property type="match status" value="1"/>
</dbReference>
<dbReference type="Proteomes" id="UP000622405">
    <property type="component" value="Unassembled WGS sequence"/>
</dbReference>
<comment type="caution">
    <text evidence="1">The sequence shown here is derived from an EMBL/GenBank/DDBJ whole genome shotgun (WGS) entry which is preliminary data.</text>
</comment>
<gene>
    <name evidence="1" type="ORF">GH811_06345</name>
</gene>
<dbReference type="InterPro" id="IPR045584">
    <property type="entry name" value="Pilin-like"/>
</dbReference>
<protein>
    <submittedName>
        <fullName evidence="1">Pilus assembly protein PilE</fullName>
    </submittedName>
</protein>
<dbReference type="Gene3D" id="3.30.700.10">
    <property type="entry name" value="Glycoprotein, Type 4 Pilin"/>
    <property type="match status" value="1"/>
</dbReference>